<dbReference type="EMBL" id="CABWLC010000008">
    <property type="protein sequence ID" value="VXA84089.1"/>
    <property type="molecule type" value="Genomic_DNA"/>
</dbReference>
<dbReference type="Proteomes" id="UP000439123">
    <property type="component" value="Unassembled WGS sequence"/>
</dbReference>
<sequence length="39" mass="4476">MEQTFSLLAYKAFVEQGISHISPCVEKTVARVKQWTEYG</sequence>
<protein>
    <submittedName>
        <fullName evidence="1">Uncharacterized protein</fullName>
    </submittedName>
</protein>
<reference evidence="1 2" key="1">
    <citation type="submission" date="2019-10" db="EMBL/GenBank/DDBJ databases">
        <authorList>
            <person name="Karimi E."/>
        </authorList>
    </citation>
    <scope>NUCLEOTIDE SEQUENCE [LARGE SCALE GENOMIC DNA]</scope>
    <source>
        <strain evidence="1">Aeromonas sp. 8C</strain>
    </source>
</reference>
<evidence type="ECO:0000313" key="2">
    <source>
        <dbReference type="Proteomes" id="UP000439123"/>
    </source>
</evidence>
<name>A0A653KXM9_AERVE</name>
<organism evidence="1 2">
    <name type="scientific">Aeromonas veronii</name>
    <dbReference type="NCBI Taxonomy" id="654"/>
    <lineage>
        <taxon>Bacteria</taxon>
        <taxon>Pseudomonadati</taxon>
        <taxon>Pseudomonadota</taxon>
        <taxon>Gammaproteobacteria</taxon>
        <taxon>Aeromonadales</taxon>
        <taxon>Aeromonadaceae</taxon>
        <taxon>Aeromonas</taxon>
    </lineage>
</organism>
<proteinExistence type="predicted"/>
<accession>A0A653KXM9</accession>
<gene>
    <name evidence="1" type="ORF">AERO8C_160242</name>
</gene>
<evidence type="ECO:0000313" key="1">
    <source>
        <dbReference type="EMBL" id="VXA84089.1"/>
    </source>
</evidence>
<dbReference type="AlphaFoldDB" id="A0A653KXM9"/>